<evidence type="ECO:0008006" key="4">
    <source>
        <dbReference type="Google" id="ProtNLM"/>
    </source>
</evidence>
<gene>
    <name evidence="2" type="ORF">SAMN05660282_00213</name>
</gene>
<proteinExistence type="predicted"/>
<dbReference type="OrthoDB" id="3826919at2"/>
<accession>A0A1I2PSJ6</accession>
<dbReference type="Proteomes" id="UP000199065">
    <property type="component" value="Unassembled WGS sequence"/>
</dbReference>
<organism evidence="2 3">
    <name type="scientific">Corynebacterium spheniscorum</name>
    <dbReference type="NCBI Taxonomy" id="185761"/>
    <lineage>
        <taxon>Bacteria</taxon>
        <taxon>Bacillati</taxon>
        <taxon>Actinomycetota</taxon>
        <taxon>Actinomycetes</taxon>
        <taxon>Mycobacteriales</taxon>
        <taxon>Corynebacteriaceae</taxon>
        <taxon>Corynebacterium</taxon>
    </lineage>
</organism>
<feature type="region of interest" description="Disordered" evidence="1">
    <location>
        <begin position="136"/>
        <end position="160"/>
    </location>
</feature>
<evidence type="ECO:0000313" key="3">
    <source>
        <dbReference type="Proteomes" id="UP000199065"/>
    </source>
</evidence>
<name>A0A1I2PSJ6_9CORY</name>
<dbReference type="InterPro" id="IPR014487">
    <property type="entry name" value="DUF3151"/>
</dbReference>
<sequence>MKINDMMAPSPVRLPAADLPDKITADTALKFPAEPAVWATLAEEHLASQDNSSEHLAQTYALARTGYHRGLDRLRGNGWKGWGPVPWSHEPNRGVLRAIAVLARAAQAIGETEEYDRCRQMLSDADPECVATLLDKPAARYPEDSPAISDTPSAADPGLE</sequence>
<evidence type="ECO:0000313" key="2">
    <source>
        <dbReference type="EMBL" id="SFG19092.1"/>
    </source>
</evidence>
<dbReference type="Pfam" id="PF11349">
    <property type="entry name" value="DUF3151"/>
    <property type="match status" value="1"/>
</dbReference>
<dbReference type="PIRSF" id="PIRSF017349">
    <property type="entry name" value="UCP017349"/>
    <property type="match status" value="1"/>
</dbReference>
<protein>
    <recommendedName>
        <fullName evidence="4">DUF3151 domain-containing protein</fullName>
    </recommendedName>
</protein>
<reference evidence="2 3" key="1">
    <citation type="submission" date="2016-10" db="EMBL/GenBank/DDBJ databases">
        <authorList>
            <person name="de Groot N.N."/>
        </authorList>
    </citation>
    <scope>NUCLEOTIDE SEQUENCE [LARGE SCALE GENOMIC DNA]</scope>
    <source>
        <strain>J11</strain>
        <strain evidence="3">PG 39</strain>
    </source>
</reference>
<dbReference type="AlphaFoldDB" id="A0A1I2PSJ6"/>
<dbReference type="EMBL" id="FOPJ01000001">
    <property type="protein sequence ID" value="SFG19092.1"/>
    <property type="molecule type" value="Genomic_DNA"/>
</dbReference>
<evidence type="ECO:0000256" key="1">
    <source>
        <dbReference type="SAM" id="MobiDB-lite"/>
    </source>
</evidence>
<keyword evidence="3" id="KW-1185">Reference proteome</keyword>
<dbReference type="STRING" id="185761.SAMN05660282_00213"/>